<keyword evidence="5" id="KW-1185">Reference proteome</keyword>
<feature type="region of interest" description="Disordered" evidence="2">
    <location>
        <begin position="32"/>
        <end position="52"/>
    </location>
</feature>
<evidence type="ECO:0000256" key="1">
    <source>
        <dbReference type="ARBA" id="ARBA00023002"/>
    </source>
</evidence>
<dbReference type="PANTHER" id="PTHR13847:SF287">
    <property type="entry name" value="FAD-DEPENDENT OXIDOREDUCTASE DOMAIN-CONTAINING PROTEIN 1"/>
    <property type="match status" value="1"/>
</dbReference>
<dbReference type="InterPro" id="IPR006076">
    <property type="entry name" value="FAD-dep_OxRdtase"/>
</dbReference>
<dbReference type="Pfam" id="PF01266">
    <property type="entry name" value="DAO"/>
    <property type="match status" value="1"/>
</dbReference>
<comment type="caution">
    <text evidence="4">The sequence shown here is derived from an EMBL/GenBank/DDBJ whole genome shotgun (WGS) entry which is preliminary data.</text>
</comment>
<dbReference type="Proteomes" id="UP001500689">
    <property type="component" value="Unassembled WGS sequence"/>
</dbReference>
<reference evidence="5" key="1">
    <citation type="journal article" date="2019" name="Int. J. Syst. Evol. Microbiol.">
        <title>The Global Catalogue of Microorganisms (GCM) 10K type strain sequencing project: providing services to taxonomists for standard genome sequencing and annotation.</title>
        <authorList>
            <consortium name="The Broad Institute Genomics Platform"/>
            <consortium name="The Broad Institute Genome Sequencing Center for Infectious Disease"/>
            <person name="Wu L."/>
            <person name="Ma J."/>
        </authorList>
    </citation>
    <scope>NUCLEOTIDE SEQUENCE [LARGE SCALE GENOMIC DNA]</scope>
    <source>
        <strain evidence="5">JCM 16898</strain>
    </source>
</reference>
<dbReference type="RefSeq" id="WP_344866203.1">
    <property type="nucleotide sequence ID" value="NZ_BAAAZN010000016.1"/>
</dbReference>
<dbReference type="Gene3D" id="3.30.9.10">
    <property type="entry name" value="D-Amino Acid Oxidase, subunit A, domain 2"/>
    <property type="match status" value="1"/>
</dbReference>
<dbReference type="Gene3D" id="3.50.50.60">
    <property type="entry name" value="FAD/NAD(P)-binding domain"/>
    <property type="match status" value="1"/>
</dbReference>
<evidence type="ECO:0000256" key="2">
    <source>
        <dbReference type="SAM" id="MobiDB-lite"/>
    </source>
</evidence>
<accession>A0ABP6XSY4</accession>
<dbReference type="PANTHER" id="PTHR13847">
    <property type="entry name" value="SARCOSINE DEHYDROGENASE-RELATED"/>
    <property type="match status" value="1"/>
</dbReference>
<feature type="domain" description="FAD dependent oxidoreductase" evidence="3">
    <location>
        <begin position="3"/>
        <end position="333"/>
    </location>
</feature>
<evidence type="ECO:0000313" key="5">
    <source>
        <dbReference type="Proteomes" id="UP001500689"/>
    </source>
</evidence>
<evidence type="ECO:0000313" key="4">
    <source>
        <dbReference type="EMBL" id="GAA3569566.1"/>
    </source>
</evidence>
<dbReference type="SUPFAM" id="SSF51905">
    <property type="entry name" value="FAD/NAD(P)-binding domain"/>
    <property type="match status" value="1"/>
</dbReference>
<name>A0ABP6XSY4_9PSEU</name>
<evidence type="ECO:0000259" key="3">
    <source>
        <dbReference type="Pfam" id="PF01266"/>
    </source>
</evidence>
<proteinExistence type="predicted"/>
<gene>
    <name evidence="4" type="ORF">GCM10022222_62120</name>
</gene>
<sequence>MRISVLGGGLAGALLAWRLSGRRGVDVRLVTGPPSPADATRSSGGMVRGFEPDPSNAEAAIRGLREIRADPALRSMTGYRETGSAYFTSTRPSPSVLAMLAERLPGSVSIAGPRTARARFGIADVPDGGAVVLERHAGYFDPGWLRHRLVALLPRLGVEVVPAEVRRVRPGGYEQDYRWVGTDVVVLAAGAWTGPLLADSGLSASGLRTKAIQYGRYPVEGIMPPPFVDEHSGLYGRPAGLGQLFLGLPTDRWDLVPGSGAGPIAPAEAEAVLAAARRRFPSLRLGRPVELVAAVDSYAPDGRLRLRTSVPGVHTFTGGSGGAAKTALAASASAADSLLRRYTAVTARQPAIH</sequence>
<keyword evidence="1" id="KW-0560">Oxidoreductase</keyword>
<dbReference type="InterPro" id="IPR036188">
    <property type="entry name" value="FAD/NAD-bd_sf"/>
</dbReference>
<dbReference type="EMBL" id="BAAAZN010000016">
    <property type="protein sequence ID" value="GAA3569566.1"/>
    <property type="molecule type" value="Genomic_DNA"/>
</dbReference>
<organism evidence="4 5">
    <name type="scientific">Amycolatopsis ultiminotia</name>
    <dbReference type="NCBI Taxonomy" id="543629"/>
    <lineage>
        <taxon>Bacteria</taxon>
        <taxon>Bacillati</taxon>
        <taxon>Actinomycetota</taxon>
        <taxon>Actinomycetes</taxon>
        <taxon>Pseudonocardiales</taxon>
        <taxon>Pseudonocardiaceae</taxon>
        <taxon>Amycolatopsis</taxon>
    </lineage>
</organism>
<protein>
    <recommendedName>
        <fullName evidence="3">FAD dependent oxidoreductase domain-containing protein</fullName>
    </recommendedName>
</protein>